<proteinExistence type="inferred from homology"/>
<dbReference type="AlphaFoldDB" id="A0A9X3FC19"/>
<dbReference type="InterPro" id="IPR008979">
    <property type="entry name" value="Galactose-bd-like_sf"/>
</dbReference>
<dbReference type="SUPFAM" id="SSF49303">
    <property type="entry name" value="beta-Galactosidase/glucuronidase domain"/>
    <property type="match status" value="3"/>
</dbReference>
<keyword evidence="2" id="KW-0378">Hydrolase</keyword>
<comment type="caution">
    <text evidence="8">The sequence shown here is derived from an EMBL/GenBank/DDBJ whole genome shotgun (WGS) entry which is preliminary data.</text>
</comment>
<dbReference type="InterPro" id="IPR006103">
    <property type="entry name" value="Glyco_hydro_2_cat"/>
</dbReference>
<evidence type="ECO:0000256" key="3">
    <source>
        <dbReference type="ARBA" id="ARBA00023295"/>
    </source>
</evidence>
<dbReference type="InterPro" id="IPR043534">
    <property type="entry name" value="EBDG/EBM"/>
</dbReference>
<evidence type="ECO:0000256" key="1">
    <source>
        <dbReference type="ARBA" id="ARBA00007401"/>
    </source>
</evidence>
<dbReference type="PANTHER" id="PTHR43536:SF1">
    <property type="entry name" value="MANNOSYLGLYCOPROTEIN ENDO-BETA-MANNOSIDASE"/>
    <property type="match status" value="1"/>
</dbReference>
<dbReference type="Proteomes" id="UP001145087">
    <property type="component" value="Unassembled WGS sequence"/>
</dbReference>
<dbReference type="InterPro" id="IPR017853">
    <property type="entry name" value="GH"/>
</dbReference>
<gene>
    <name evidence="8" type="ORF">OU798_19055</name>
</gene>
<feature type="domain" description="Glycoside hydrolase family 2 immunoglobulin-like beta-sandwich" evidence="4">
    <location>
        <begin position="250"/>
        <end position="342"/>
    </location>
</feature>
<evidence type="ECO:0000256" key="2">
    <source>
        <dbReference type="ARBA" id="ARBA00022801"/>
    </source>
</evidence>
<evidence type="ECO:0008006" key="10">
    <source>
        <dbReference type="Google" id="ProtNLM"/>
    </source>
</evidence>
<protein>
    <recommendedName>
        <fullName evidence="10">Glycosyl hydrolase</fullName>
    </recommendedName>
</protein>
<dbReference type="Pfam" id="PF00703">
    <property type="entry name" value="Glyco_hydro_2"/>
    <property type="match status" value="1"/>
</dbReference>
<dbReference type="GO" id="GO:0004553">
    <property type="term" value="F:hydrolase activity, hydrolyzing O-glycosyl compounds"/>
    <property type="evidence" value="ECO:0007669"/>
    <property type="project" value="InterPro"/>
</dbReference>
<organism evidence="8 9">
    <name type="scientific">Draconibacterium aestuarii</name>
    <dbReference type="NCBI Taxonomy" id="2998507"/>
    <lineage>
        <taxon>Bacteria</taxon>
        <taxon>Pseudomonadati</taxon>
        <taxon>Bacteroidota</taxon>
        <taxon>Bacteroidia</taxon>
        <taxon>Marinilabiliales</taxon>
        <taxon>Prolixibacteraceae</taxon>
        <taxon>Draconibacterium</taxon>
    </lineage>
</organism>
<sequence>MCKNYLLTGLLILAFVWSGFAQNEEILLNSGWKAKRSNELTVDGTEISSQDFELFDWMEAVVPGTVLTTMLHNNKVPDPFYGMNNELIPDIHNTGAGYYTFWFHNRFPLPDLKPGQQVWLKFRGINYTANVFLNGNRVNTDTHEGMFLREKYLITPFLNGESGGINNLAVIVHPPDPVGDANGGQGGDGTIARSVTQQYTAGWDWICPIRDRNTGIWDQVSIEIAGPVDVQNSFVQPKVPGKRIPAEKQKPAYLTISTELVNATEKQQGGIVVARIGDEKWTLPSTIQAGETVTVTFPEIKIENPKLWWPNGLGEQNQYKLELSFEQNNLSSDKETVSFGIRETDTYFDKEVGGRVFLVNGQKVFIKGGNWIASDAMLRLLPERYEAEVRMHAEMNMNMIRVWGGAMPERPEFYDACDKYGLLVWQDFWVSGDCNGRWPDPRKKESQARRQAYPDNHSLFITSAIDQIKMLRNHPSLYMWCGGNEFPPPADINKQLEETIFPKYDGTRFYVNESTSASILRNTIGGNGDGPYGIQNPLRFFVTQSYPFNPELGSVGMPNVETMRKMMDKKDLGPPRNDRPSLVWRYHKYIGYGNYIERMGEIAGIDDFCKKAQVVNYEQYRALQEGFNAGMWDKYTGMLVWKNQNPWTALRGQFYDVFLDQNGGFYGYKHGAKPLHVQLNLNDSMVYIQNQTFIDADNLVVEAELIDLKGNIVGQNQFSIKNIEANSYKNAGYLFKNVKPKGFYFVRLILKNGKNEIIDENLYWLTNEDADWQELQKLAPVKLQVKLQKSEDKEYKVDIRNATNSVAFFTRLKIIGNESGELALPVFFDDNYITLFPGEQKQIDIDLSHLPKGITTDSLLLELAPWNGESVKQNFNKN</sequence>
<dbReference type="Pfam" id="PF02836">
    <property type="entry name" value="Glyco_hydro_2_C"/>
    <property type="match status" value="1"/>
</dbReference>
<dbReference type="InterPro" id="IPR013783">
    <property type="entry name" value="Ig-like_fold"/>
</dbReference>
<name>A0A9X3FC19_9BACT</name>
<comment type="similarity">
    <text evidence="1">Belongs to the glycosyl hydrolase 2 family.</text>
</comment>
<dbReference type="InterPro" id="IPR036156">
    <property type="entry name" value="Beta-gal/glucu_dom_sf"/>
</dbReference>
<dbReference type="InterPro" id="IPR041351">
    <property type="entry name" value="Ig_GlcNase"/>
</dbReference>
<evidence type="ECO:0000259" key="5">
    <source>
        <dbReference type="Pfam" id="PF02836"/>
    </source>
</evidence>
<reference evidence="8" key="1">
    <citation type="submission" date="2022-11" db="EMBL/GenBank/DDBJ databases">
        <title>Marilongibacter aestuarii gen. nov., sp. nov., isolated from tidal flat sediment.</title>
        <authorList>
            <person name="Jiayan W."/>
        </authorList>
    </citation>
    <scope>NUCLEOTIDE SEQUENCE</scope>
    <source>
        <strain evidence="8">Z1-6</strain>
    </source>
</reference>
<evidence type="ECO:0000313" key="9">
    <source>
        <dbReference type="Proteomes" id="UP001145087"/>
    </source>
</evidence>
<dbReference type="EMBL" id="JAPOHD010000057">
    <property type="protein sequence ID" value="MCY1722456.1"/>
    <property type="molecule type" value="Genomic_DNA"/>
</dbReference>
<dbReference type="Pfam" id="PF22666">
    <property type="entry name" value="Glyco_hydro_2_N2"/>
    <property type="match status" value="1"/>
</dbReference>
<evidence type="ECO:0000259" key="6">
    <source>
        <dbReference type="Pfam" id="PF18368"/>
    </source>
</evidence>
<dbReference type="Gene3D" id="3.20.20.80">
    <property type="entry name" value="Glycosidases"/>
    <property type="match status" value="1"/>
</dbReference>
<dbReference type="InterPro" id="IPR054593">
    <property type="entry name" value="Beta-mannosidase-like_N2"/>
</dbReference>
<dbReference type="Pfam" id="PF18368">
    <property type="entry name" value="Ig_GlcNase"/>
    <property type="match status" value="1"/>
</dbReference>
<dbReference type="SUPFAM" id="SSF51445">
    <property type="entry name" value="(Trans)glycosidases"/>
    <property type="match status" value="1"/>
</dbReference>
<dbReference type="SUPFAM" id="SSF49785">
    <property type="entry name" value="Galactose-binding domain-like"/>
    <property type="match status" value="1"/>
</dbReference>
<evidence type="ECO:0000259" key="4">
    <source>
        <dbReference type="Pfam" id="PF00703"/>
    </source>
</evidence>
<dbReference type="GO" id="GO:0005975">
    <property type="term" value="P:carbohydrate metabolic process"/>
    <property type="evidence" value="ECO:0007669"/>
    <property type="project" value="InterPro"/>
</dbReference>
<dbReference type="Gene3D" id="2.60.120.260">
    <property type="entry name" value="Galactose-binding domain-like"/>
    <property type="match status" value="1"/>
</dbReference>
<dbReference type="RefSeq" id="WP_343334782.1">
    <property type="nucleotide sequence ID" value="NZ_JAPOHD010000057.1"/>
</dbReference>
<keyword evidence="3" id="KW-0326">Glycosidase</keyword>
<keyword evidence="9" id="KW-1185">Reference proteome</keyword>
<feature type="domain" description="Beta-mannosidase-like galactose-binding" evidence="7">
    <location>
        <begin position="46"/>
        <end position="217"/>
    </location>
</feature>
<feature type="domain" description="Glycoside hydrolase family 2 catalytic" evidence="5">
    <location>
        <begin position="352"/>
        <end position="510"/>
    </location>
</feature>
<evidence type="ECO:0000313" key="8">
    <source>
        <dbReference type="EMBL" id="MCY1722456.1"/>
    </source>
</evidence>
<dbReference type="PANTHER" id="PTHR43536">
    <property type="entry name" value="MANNOSYLGLYCOPROTEIN ENDO-BETA-MANNOSIDASE"/>
    <property type="match status" value="1"/>
</dbReference>
<evidence type="ECO:0000259" key="7">
    <source>
        <dbReference type="Pfam" id="PF22666"/>
    </source>
</evidence>
<dbReference type="Gene3D" id="2.60.40.10">
    <property type="entry name" value="Immunoglobulins"/>
    <property type="match status" value="2"/>
</dbReference>
<dbReference type="InterPro" id="IPR006102">
    <property type="entry name" value="Ig-like_GH2"/>
</dbReference>
<accession>A0A9X3FC19</accession>
<feature type="domain" description="Exo-beta-D-glucosaminidase Ig-fold" evidence="6">
    <location>
        <begin position="761"/>
        <end position="848"/>
    </location>
</feature>